<gene>
    <name evidence="1" type="ORF">EGYM00392_LOCUS44382</name>
</gene>
<dbReference type="EMBL" id="HBGA01119665">
    <property type="protein sequence ID" value="CAD9033235.1"/>
    <property type="molecule type" value="Transcribed_RNA"/>
</dbReference>
<proteinExistence type="predicted"/>
<name>A0A7S1J5Z2_9EUGL</name>
<evidence type="ECO:0000313" key="1">
    <source>
        <dbReference type="EMBL" id="CAD9033235.1"/>
    </source>
</evidence>
<reference evidence="1" key="1">
    <citation type="submission" date="2021-01" db="EMBL/GenBank/DDBJ databases">
        <authorList>
            <person name="Corre E."/>
            <person name="Pelletier E."/>
            <person name="Niang G."/>
            <person name="Scheremetjew M."/>
            <person name="Finn R."/>
            <person name="Kale V."/>
            <person name="Holt S."/>
            <person name="Cochrane G."/>
            <person name="Meng A."/>
            <person name="Brown T."/>
            <person name="Cohen L."/>
        </authorList>
    </citation>
    <scope>NUCLEOTIDE SEQUENCE</scope>
    <source>
        <strain evidence="1">NIES-381</strain>
    </source>
</reference>
<sequence length="120" mass="13441">MAFTAHMDSLSQLKCLFPQINVENIVPFWSLYKNWVRGDWTTPVSTTDVGLGGSDQDAFVSAKHNPTVPRCCLLQSLKTKMGAYCTQISPSPVPFRVGQITWASSPMKYVIPPMFSAPWW</sequence>
<organism evidence="1">
    <name type="scientific">Eutreptiella gymnastica</name>
    <dbReference type="NCBI Taxonomy" id="73025"/>
    <lineage>
        <taxon>Eukaryota</taxon>
        <taxon>Discoba</taxon>
        <taxon>Euglenozoa</taxon>
        <taxon>Euglenida</taxon>
        <taxon>Spirocuta</taxon>
        <taxon>Euglenophyceae</taxon>
        <taxon>Eutreptiales</taxon>
        <taxon>Eutreptiaceae</taxon>
        <taxon>Eutreptiella</taxon>
    </lineage>
</organism>
<accession>A0A7S1J5Z2</accession>
<protein>
    <submittedName>
        <fullName evidence="1">Uncharacterized protein</fullName>
    </submittedName>
</protein>
<dbReference type="AlphaFoldDB" id="A0A7S1J5Z2"/>